<dbReference type="RefSeq" id="WP_321549488.1">
    <property type="nucleotide sequence ID" value="NZ_JAXIVS010000012.1"/>
</dbReference>
<feature type="region of interest" description="Disordered" evidence="1">
    <location>
        <begin position="1"/>
        <end position="95"/>
    </location>
</feature>
<feature type="compositionally biased region" description="Low complexity" evidence="1">
    <location>
        <begin position="79"/>
        <end position="95"/>
    </location>
</feature>
<dbReference type="InterPro" id="IPR008984">
    <property type="entry name" value="SMAD_FHA_dom_sf"/>
</dbReference>
<keyword evidence="4" id="KW-1185">Reference proteome</keyword>
<accession>A0ABU5HD10</accession>
<dbReference type="SUPFAM" id="SSF49879">
    <property type="entry name" value="SMAD/FHA domain"/>
    <property type="match status" value="2"/>
</dbReference>
<dbReference type="Proteomes" id="UP001291309">
    <property type="component" value="Unassembled WGS sequence"/>
</dbReference>
<feature type="domain" description="FHA" evidence="2">
    <location>
        <begin position="122"/>
        <end position="167"/>
    </location>
</feature>
<organism evidence="3 4">
    <name type="scientific">Hyalangium rubrum</name>
    <dbReference type="NCBI Taxonomy" id="3103134"/>
    <lineage>
        <taxon>Bacteria</taxon>
        <taxon>Pseudomonadati</taxon>
        <taxon>Myxococcota</taxon>
        <taxon>Myxococcia</taxon>
        <taxon>Myxococcales</taxon>
        <taxon>Cystobacterineae</taxon>
        <taxon>Archangiaceae</taxon>
        <taxon>Hyalangium</taxon>
    </lineage>
</organism>
<evidence type="ECO:0000256" key="1">
    <source>
        <dbReference type="SAM" id="MobiDB-lite"/>
    </source>
</evidence>
<proteinExistence type="predicted"/>
<dbReference type="EMBL" id="JAXIVS010000012">
    <property type="protein sequence ID" value="MDY7230774.1"/>
    <property type="molecule type" value="Genomic_DNA"/>
</dbReference>
<dbReference type="InterPro" id="IPR000253">
    <property type="entry name" value="FHA_dom"/>
</dbReference>
<dbReference type="Gene3D" id="2.60.200.20">
    <property type="match status" value="2"/>
</dbReference>
<dbReference type="Pfam" id="PF00498">
    <property type="entry name" value="FHA"/>
    <property type="match status" value="2"/>
</dbReference>
<feature type="compositionally biased region" description="Pro residues" evidence="1">
    <location>
        <begin position="58"/>
        <end position="78"/>
    </location>
</feature>
<evidence type="ECO:0000313" key="3">
    <source>
        <dbReference type="EMBL" id="MDY7230774.1"/>
    </source>
</evidence>
<feature type="compositionally biased region" description="Low complexity" evidence="1">
    <location>
        <begin position="37"/>
        <end position="57"/>
    </location>
</feature>
<dbReference type="PROSITE" id="PS50006">
    <property type="entry name" value="FHA_DOMAIN"/>
    <property type="match status" value="1"/>
</dbReference>
<dbReference type="CDD" id="cd00060">
    <property type="entry name" value="FHA"/>
    <property type="match status" value="2"/>
</dbReference>
<evidence type="ECO:0000259" key="2">
    <source>
        <dbReference type="PROSITE" id="PS50006"/>
    </source>
</evidence>
<name>A0ABU5HD10_9BACT</name>
<reference evidence="3 4" key="1">
    <citation type="submission" date="2023-12" db="EMBL/GenBank/DDBJ databases">
        <title>the genome sequence of Hyalangium sp. s54d21.</title>
        <authorList>
            <person name="Zhang X."/>
        </authorList>
    </citation>
    <scope>NUCLEOTIDE SEQUENCE [LARGE SCALE GENOMIC DNA]</scope>
    <source>
        <strain evidence="4">s54d21</strain>
    </source>
</reference>
<gene>
    <name evidence="3" type="ORF">SYV04_30540</name>
</gene>
<sequence>MENVPPGLKPSSARTPPPSATGGIPVEPAARPPPAAPAVAPVRAPTTGTAQAAKPAPAARPPPPPPVPTERPAPPVPDAPAVARPAAPAAATRPAPAASRFGLTVVAGATRGQRYKLPVTGCVVGRSRGAILLQEDAFVSALHATFLVKEGALFIRDESSASGVYVTIPGTEAIAPRTLFSAGSRLFRFSGRLEIPIAQPGQPVIYGAPVPLGQAIYVVEEVLMGGRAGRAVVSAAALLTIGQAHCDLSYPQDEGLASRHCELSPTATGAMLRDLSGGLGTYVRIAPATERALRAGDRVRIGQTIFQIEALG</sequence>
<evidence type="ECO:0000313" key="4">
    <source>
        <dbReference type="Proteomes" id="UP001291309"/>
    </source>
</evidence>
<protein>
    <submittedName>
        <fullName evidence="3">FHA domain-containing protein</fullName>
    </submittedName>
</protein>
<comment type="caution">
    <text evidence="3">The sequence shown here is derived from an EMBL/GenBank/DDBJ whole genome shotgun (WGS) entry which is preliminary data.</text>
</comment>